<dbReference type="PANTHER" id="PTHR34047:SF2">
    <property type="entry name" value="NUCLEAR INTRON MATURASE 1, MITOCHONDRIAL"/>
    <property type="match status" value="1"/>
</dbReference>
<reference evidence="3" key="1">
    <citation type="journal article" date="2023" name="Nat. Commun.">
        <title>Diploid and tetraploid genomes of Acorus and the evolution of monocots.</title>
        <authorList>
            <person name="Ma L."/>
            <person name="Liu K.W."/>
            <person name="Li Z."/>
            <person name="Hsiao Y.Y."/>
            <person name="Qi Y."/>
            <person name="Fu T."/>
            <person name="Tang G.D."/>
            <person name="Zhang D."/>
            <person name="Sun W.H."/>
            <person name="Liu D.K."/>
            <person name="Li Y."/>
            <person name="Chen G.Z."/>
            <person name="Liu X.D."/>
            <person name="Liao X.Y."/>
            <person name="Jiang Y.T."/>
            <person name="Yu X."/>
            <person name="Hao Y."/>
            <person name="Huang J."/>
            <person name="Zhao X.W."/>
            <person name="Ke S."/>
            <person name="Chen Y.Y."/>
            <person name="Wu W.L."/>
            <person name="Hsu J.L."/>
            <person name="Lin Y.F."/>
            <person name="Huang M.D."/>
            <person name="Li C.Y."/>
            <person name="Huang L."/>
            <person name="Wang Z.W."/>
            <person name="Zhao X."/>
            <person name="Zhong W.Y."/>
            <person name="Peng D.H."/>
            <person name="Ahmad S."/>
            <person name="Lan S."/>
            <person name="Zhang J.S."/>
            <person name="Tsai W.C."/>
            <person name="Van de Peer Y."/>
            <person name="Liu Z.J."/>
        </authorList>
    </citation>
    <scope>NUCLEOTIDE SEQUENCE</scope>
    <source>
        <strain evidence="3">SCP</strain>
    </source>
</reference>
<feature type="domain" description="Domain X" evidence="2">
    <location>
        <begin position="472"/>
        <end position="559"/>
    </location>
</feature>
<feature type="compositionally biased region" description="Basic residues" evidence="1">
    <location>
        <begin position="281"/>
        <end position="291"/>
    </location>
</feature>
<feature type="region of interest" description="Disordered" evidence="1">
    <location>
        <begin position="669"/>
        <end position="695"/>
    </location>
</feature>
<dbReference type="Pfam" id="PF01348">
    <property type="entry name" value="Intron_maturas2"/>
    <property type="match status" value="1"/>
</dbReference>
<evidence type="ECO:0000313" key="4">
    <source>
        <dbReference type="Proteomes" id="UP001179952"/>
    </source>
</evidence>
<evidence type="ECO:0000313" key="3">
    <source>
        <dbReference type="EMBL" id="KAK1280595.1"/>
    </source>
</evidence>
<gene>
    <name evidence="3" type="ORF">QJS04_geneDACA003129</name>
</gene>
<dbReference type="GO" id="GO:0005739">
    <property type="term" value="C:mitochondrion"/>
    <property type="evidence" value="ECO:0007669"/>
    <property type="project" value="UniProtKB-ARBA"/>
</dbReference>
<dbReference type="CDD" id="cd01651">
    <property type="entry name" value="RT_G2_intron"/>
    <property type="match status" value="1"/>
</dbReference>
<accession>A0AAV9BVI9</accession>
<comment type="caution">
    <text evidence="3">The sequence shown here is derived from an EMBL/GenBank/DDBJ whole genome shotgun (WGS) entry which is preliminary data.</text>
</comment>
<dbReference type="Proteomes" id="UP001179952">
    <property type="component" value="Unassembled WGS sequence"/>
</dbReference>
<organism evidence="3 4">
    <name type="scientific">Acorus gramineus</name>
    <name type="common">Dwarf sweet flag</name>
    <dbReference type="NCBI Taxonomy" id="55184"/>
    <lineage>
        <taxon>Eukaryota</taxon>
        <taxon>Viridiplantae</taxon>
        <taxon>Streptophyta</taxon>
        <taxon>Embryophyta</taxon>
        <taxon>Tracheophyta</taxon>
        <taxon>Spermatophyta</taxon>
        <taxon>Magnoliopsida</taxon>
        <taxon>Liliopsida</taxon>
        <taxon>Acoraceae</taxon>
        <taxon>Acorus</taxon>
    </lineage>
</organism>
<dbReference type="SUPFAM" id="SSF56672">
    <property type="entry name" value="DNA/RNA polymerases"/>
    <property type="match status" value="1"/>
</dbReference>
<keyword evidence="4" id="KW-1185">Reference proteome</keyword>
<reference evidence="3" key="2">
    <citation type="submission" date="2023-06" db="EMBL/GenBank/DDBJ databases">
        <authorList>
            <person name="Ma L."/>
            <person name="Liu K.-W."/>
            <person name="Li Z."/>
            <person name="Hsiao Y.-Y."/>
            <person name="Qi Y."/>
            <person name="Fu T."/>
            <person name="Tang G."/>
            <person name="Zhang D."/>
            <person name="Sun W.-H."/>
            <person name="Liu D.-K."/>
            <person name="Li Y."/>
            <person name="Chen G.-Z."/>
            <person name="Liu X.-D."/>
            <person name="Liao X.-Y."/>
            <person name="Jiang Y.-T."/>
            <person name="Yu X."/>
            <person name="Hao Y."/>
            <person name="Huang J."/>
            <person name="Zhao X.-W."/>
            <person name="Ke S."/>
            <person name="Chen Y.-Y."/>
            <person name="Wu W.-L."/>
            <person name="Hsu J.-L."/>
            <person name="Lin Y.-F."/>
            <person name="Huang M.-D."/>
            <person name="Li C.-Y."/>
            <person name="Huang L."/>
            <person name="Wang Z.-W."/>
            <person name="Zhao X."/>
            <person name="Zhong W.-Y."/>
            <person name="Peng D.-H."/>
            <person name="Ahmad S."/>
            <person name="Lan S."/>
            <person name="Zhang J.-S."/>
            <person name="Tsai W.-C."/>
            <person name="Van De Peer Y."/>
            <person name="Liu Z.-J."/>
        </authorList>
    </citation>
    <scope>NUCLEOTIDE SEQUENCE</scope>
    <source>
        <strain evidence="3">SCP</strain>
        <tissue evidence="3">Leaves</tissue>
    </source>
</reference>
<feature type="region of interest" description="Disordered" evidence="1">
    <location>
        <begin position="21"/>
        <end position="54"/>
    </location>
</feature>
<dbReference type="GO" id="GO:0006397">
    <property type="term" value="P:mRNA processing"/>
    <property type="evidence" value="ECO:0007669"/>
    <property type="project" value="InterPro"/>
</dbReference>
<feature type="compositionally biased region" description="Polar residues" evidence="1">
    <location>
        <begin position="669"/>
        <end position="686"/>
    </location>
</feature>
<proteinExistence type="predicted"/>
<protein>
    <recommendedName>
        <fullName evidence="2">Domain X domain-containing protein</fullName>
    </recommendedName>
</protein>
<dbReference type="InterPro" id="IPR043502">
    <property type="entry name" value="DNA/RNA_pol_sf"/>
</dbReference>
<dbReference type="PANTHER" id="PTHR34047">
    <property type="entry name" value="NUCLEAR INTRON MATURASE 1, MITOCHONDRIAL-RELATED"/>
    <property type="match status" value="1"/>
</dbReference>
<dbReference type="AlphaFoldDB" id="A0AAV9BVI9"/>
<feature type="region of interest" description="Disordered" evidence="1">
    <location>
        <begin position="275"/>
        <end position="297"/>
    </location>
</feature>
<dbReference type="InterPro" id="IPR051083">
    <property type="entry name" value="GrpII_Intron_Splice-Mob/Def"/>
</dbReference>
<name>A0AAV9BVI9_ACOGR</name>
<dbReference type="EMBL" id="JAUJYN010000001">
    <property type="protein sequence ID" value="KAK1280595.1"/>
    <property type="molecule type" value="Genomic_DNA"/>
</dbReference>
<sequence length="695" mass="79332">MPPPNPLHLLRHLHHHHHLHPLTTLSAPYPSKPTNQSDPNPHHHPQPQPLLPDPHPLIKHDPISICTSMWLRSFSLPTPPTPTNLSGYLKSFDLLILSYRLSSAHLHGLLPSLPSLSPKTLRSLLLLRSSLLSRRFRWNSRSAHPLFESLPHSNRKRRQFESSPDPLFQDRIVQELLLLILEPVFEPRFSLRSHAFRPGRNAHTLLRTVRTNFAGLLWFVKVDLTRVVDGLDAKTVMGLVEKGVADRNVLGLLRSALRAPSLKAREAEEVYEAGDKGSAIRARKKKKKSKKLRQDEPKPDPYWLRTFDGLAPEEAIHVPNYGHCGILSPLIANVCLTELDEWLEQQMSGYSPHHRHHNPSWPEFMPTSSALGAKRMDYVRYGSYVLIGIRGSRGDAVELREKMMDFCECKYGSRPERPDFEIEHVVRGIEFLDHIIRQRIVHPTLRYTGSGGKIVSEKGVGTLLSVTASLPRCIARLRRLELVKGDRNPEPLPCVPMLYSGQAHTNAQMNKLLEAIADWYRYADNRKTVVGFCAYVIRSSVAKLYAARYRLKSRAKVYRIASRDLSRPLRESSGAAEYTDLLRMGLVDRIDGLQFSRLSEVPPCDYTLFPRDWAPHHERLLREYTKLQDPKFFYELYKSVKREEGLKLPQEEVSRIVWDLKVFGVRGGAQSSSRFTRQPESVSENGSDTKDSVNG</sequence>
<dbReference type="InterPro" id="IPR024937">
    <property type="entry name" value="Domain_X"/>
</dbReference>
<evidence type="ECO:0000256" key="1">
    <source>
        <dbReference type="SAM" id="MobiDB-lite"/>
    </source>
</evidence>
<evidence type="ECO:0000259" key="2">
    <source>
        <dbReference type="Pfam" id="PF01348"/>
    </source>
</evidence>